<protein>
    <submittedName>
        <fullName evidence="7">Putative N-succinyldiaminopimelate aminotransferase DapC</fullName>
        <ecNumber evidence="7">2.6.1.17</ecNumber>
    </submittedName>
</protein>
<evidence type="ECO:0000256" key="5">
    <source>
        <dbReference type="ARBA" id="ARBA00022898"/>
    </source>
</evidence>
<dbReference type="GO" id="GO:0009016">
    <property type="term" value="F:succinyldiaminopimelate transaminase activity"/>
    <property type="evidence" value="ECO:0007669"/>
    <property type="project" value="UniProtKB-EC"/>
</dbReference>
<organism evidence="7 8">
    <name type="scientific">Occultella aeris</name>
    <dbReference type="NCBI Taxonomy" id="2761496"/>
    <lineage>
        <taxon>Bacteria</taxon>
        <taxon>Bacillati</taxon>
        <taxon>Actinomycetota</taxon>
        <taxon>Actinomycetes</taxon>
        <taxon>Micrococcales</taxon>
        <taxon>Ruaniaceae</taxon>
        <taxon>Occultella</taxon>
    </lineage>
</organism>
<evidence type="ECO:0000256" key="4">
    <source>
        <dbReference type="ARBA" id="ARBA00022679"/>
    </source>
</evidence>
<evidence type="ECO:0000256" key="2">
    <source>
        <dbReference type="ARBA" id="ARBA00007441"/>
    </source>
</evidence>
<dbReference type="GO" id="GO:0030170">
    <property type="term" value="F:pyridoxal phosphate binding"/>
    <property type="evidence" value="ECO:0007669"/>
    <property type="project" value="InterPro"/>
</dbReference>
<evidence type="ECO:0000313" key="8">
    <source>
        <dbReference type="Proteomes" id="UP000419743"/>
    </source>
</evidence>
<feature type="domain" description="Aminotransferase class I/classII large" evidence="6">
    <location>
        <begin position="46"/>
        <end position="420"/>
    </location>
</feature>
<comment type="caution">
    <text evidence="7">The sequence shown here is derived from an EMBL/GenBank/DDBJ whole genome shotgun (WGS) entry which is preliminary data.</text>
</comment>
<dbReference type="InterPro" id="IPR015421">
    <property type="entry name" value="PyrdxlP-dep_Trfase_major"/>
</dbReference>
<dbReference type="RefSeq" id="WP_156742865.1">
    <property type="nucleotide sequence ID" value="NZ_CACRYJ010000060.1"/>
</dbReference>
<dbReference type="Gene3D" id="3.90.1150.10">
    <property type="entry name" value="Aspartate Aminotransferase, domain 1"/>
    <property type="match status" value="1"/>
</dbReference>
<comment type="similarity">
    <text evidence="2">Belongs to the class-I pyridoxal-phosphate-dependent aminotransferase family.</text>
</comment>
<evidence type="ECO:0000256" key="3">
    <source>
        <dbReference type="ARBA" id="ARBA00022576"/>
    </source>
</evidence>
<dbReference type="GO" id="GO:0016212">
    <property type="term" value="F:kynurenine-oxoglutarate transaminase activity"/>
    <property type="evidence" value="ECO:0007669"/>
    <property type="project" value="TreeGrafter"/>
</dbReference>
<dbReference type="SUPFAM" id="SSF53383">
    <property type="entry name" value="PLP-dependent transferases"/>
    <property type="match status" value="1"/>
</dbReference>
<comment type="cofactor">
    <cofactor evidence="1">
        <name>pyridoxal 5'-phosphate</name>
        <dbReference type="ChEBI" id="CHEBI:597326"/>
    </cofactor>
</comment>
<dbReference type="FunFam" id="3.40.640.10:FF:000024">
    <property type="entry name" value="Kynurenine--oxoglutarate transaminase 3"/>
    <property type="match status" value="1"/>
</dbReference>
<sequence length="425" mass="43994">MAELSALPGGRWREVAAATGLLGATGAPRPTIFAEMSALAASTGSLNLGQGFPDADGPETVKAAAAAAIAAGHNQYPPGPGIRVLREAIAAHQDRHYGIALDPDTEILVTAGATEAIAAAVLALAGPGDEVLTLEPFYDSYAAVIALAGATHTSAPLRPGTDPTDGFRLDLAALRDAFTPATRVVLLNSPHNPTGAVLNRPELTEIARLAAQYDAVVVTDEVYEHLTYDGAVHVPIATLPGMTERTLTISSSGKTFSLTGWKIGWVSGPAGLVDAVRAVKQFLTYVSGAPFQPAIATALDLETGSGPDATWVRDLAASLQRRRDLLTEGLTDAGFRVIRPQGTYFVIADAADLLTGSLAPTGIETGADLCRELPTLAGVVGVPTSAFTRAGSDADRALATTVRFTFVKSTEVLTEAVRRLRVLGG</sequence>
<dbReference type="PANTHER" id="PTHR43807">
    <property type="entry name" value="FI04487P"/>
    <property type="match status" value="1"/>
</dbReference>
<dbReference type="Proteomes" id="UP000419743">
    <property type="component" value="Unassembled WGS sequence"/>
</dbReference>
<accession>A0A7M4DQ05</accession>
<dbReference type="InterPro" id="IPR015424">
    <property type="entry name" value="PyrdxlP-dep_Trfase"/>
</dbReference>
<dbReference type="InterPro" id="IPR051326">
    <property type="entry name" value="Kynurenine-oxoglutarate_AT"/>
</dbReference>
<keyword evidence="5" id="KW-0663">Pyridoxal phosphate</keyword>
<dbReference type="EMBL" id="CACRYJ010000060">
    <property type="protein sequence ID" value="VZO39549.1"/>
    <property type="molecule type" value="Genomic_DNA"/>
</dbReference>
<evidence type="ECO:0000313" key="7">
    <source>
        <dbReference type="EMBL" id="VZO39549.1"/>
    </source>
</evidence>
<dbReference type="AlphaFoldDB" id="A0A7M4DQ05"/>
<dbReference type="InterPro" id="IPR015422">
    <property type="entry name" value="PyrdxlP-dep_Trfase_small"/>
</dbReference>
<reference evidence="7 8" key="1">
    <citation type="submission" date="2019-11" db="EMBL/GenBank/DDBJ databases">
        <authorList>
            <person name="Criscuolo A."/>
        </authorList>
    </citation>
    <scope>NUCLEOTIDE SEQUENCE [LARGE SCALE GENOMIC DNA]</scope>
    <source>
        <strain evidence="7">CIP111667</strain>
    </source>
</reference>
<dbReference type="Gene3D" id="3.40.640.10">
    <property type="entry name" value="Type I PLP-dependent aspartate aminotransferase-like (Major domain)"/>
    <property type="match status" value="1"/>
</dbReference>
<evidence type="ECO:0000259" key="6">
    <source>
        <dbReference type="Pfam" id="PF00155"/>
    </source>
</evidence>
<keyword evidence="4 7" id="KW-0808">Transferase</keyword>
<dbReference type="PANTHER" id="PTHR43807:SF20">
    <property type="entry name" value="FI04487P"/>
    <property type="match status" value="1"/>
</dbReference>
<dbReference type="GO" id="GO:0005737">
    <property type="term" value="C:cytoplasm"/>
    <property type="evidence" value="ECO:0007669"/>
    <property type="project" value="TreeGrafter"/>
</dbReference>
<keyword evidence="3 7" id="KW-0032">Aminotransferase</keyword>
<evidence type="ECO:0000256" key="1">
    <source>
        <dbReference type="ARBA" id="ARBA00001933"/>
    </source>
</evidence>
<proteinExistence type="inferred from homology"/>
<dbReference type="EC" id="2.6.1.17" evidence="7"/>
<keyword evidence="8" id="KW-1185">Reference proteome</keyword>
<dbReference type="CDD" id="cd00609">
    <property type="entry name" value="AAT_like"/>
    <property type="match status" value="1"/>
</dbReference>
<dbReference type="Pfam" id="PF00155">
    <property type="entry name" value="Aminotran_1_2"/>
    <property type="match status" value="1"/>
</dbReference>
<name>A0A7M4DQ05_9MICO</name>
<gene>
    <name evidence="7" type="primary">dapC</name>
    <name evidence="7" type="ORF">HALOF300_04242</name>
</gene>
<dbReference type="InterPro" id="IPR004839">
    <property type="entry name" value="Aminotransferase_I/II_large"/>
</dbReference>